<keyword evidence="1" id="KW-0812">Transmembrane</keyword>
<proteinExistence type="predicted"/>
<evidence type="ECO:0000313" key="3">
    <source>
        <dbReference type="Proteomes" id="UP000694567"/>
    </source>
</evidence>
<dbReference type="Ensembl" id="ENSBOBT00000003763.1">
    <property type="protein sequence ID" value="ENSBOBP00000003668.1"/>
    <property type="gene ID" value="ENSBOBG00000002538.1"/>
</dbReference>
<reference evidence="2" key="1">
    <citation type="submission" date="2025-08" db="UniProtKB">
        <authorList>
            <consortium name="Ensembl"/>
        </authorList>
    </citation>
    <scope>IDENTIFICATION</scope>
</reference>
<sequence length="102" mass="11743">MWIQGKKEESRINKFHTWRSEGSCSAQLPQRKMSISYILSVFVKELPGYVLFAGIFMPVTLLLLLLIAYFRIKLLEGESGPGGNEWIGRQNFSFNRLLLGLY</sequence>
<reference evidence="2" key="2">
    <citation type="submission" date="2025-09" db="UniProtKB">
        <authorList>
            <consortium name="Ensembl"/>
        </authorList>
    </citation>
    <scope>IDENTIFICATION</scope>
</reference>
<dbReference type="Proteomes" id="UP000694567">
    <property type="component" value="Unplaced"/>
</dbReference>
<evidence type="ECO:0000256" key="1">
    <source>
        <dbReference type="SAM" id="Phobius"/>
    </source>
</evidence>
<organism evidence="2 3">
    <name type="scientific">Bubo bubo</name>
    <name type="common">Eurasian eagle-owl</name>
    <name type="synonym">Strix bubo</name>
    <dbReference type="NCBI Taxonomy" id="30461"/>
    <lineage>
        <taxon>Eukaryota</taxon>
        <taxon>Metazoa</taxon>
        <taxon>Chordata</taxon>
        <taxon>Craniata</taxon>
        <taxon>Vertebrata</taxon>
        <taxon>Euteleostomi</taxon>
        <taxon>Archelosauria</taxon>
        <taxon>Archosauria</taxon>
        <taxon>Dinosauria</taxon>
        <taxon>Saurischia</taxon>
        <taxon>Theropoda</taxon>
        <taxon>Coelurosauria</taxon>
        <taxon>Aves</taxon>
        <taxon>Neognathae</taxon>
        <taxon>Neoaves</taxon>
        <taxon>Telluraves</taxon>
        <taxon>Strigiformes</taxon>
        <taxon>Strigidae</taxon>
        <taxon>Bubo</taxon>
    </lineage>
</organism>
<accession>A0A8C0EEC5</accession>
<evidence type="ECO:0008006" key="4">
    <source>
        <dbReference type="Google" id="ProtNLM"/>
    </source>
</evidence>
<dbReference type="AlphaFoldDB" id="A0A8C0EEC5"/>
<protein>
    <recommendedName>
        <fullName evidence="4">Small leucine-rich protein 1</fullName>
    </recommendedName>
</protein>
<keyword evidence="3" id="KW-1185">Reference proteome</keyword>
<keyword evidence="1" id="KW-0472">Membrane</keyword>
<feature type="transmembrane region" description="Helical" evidence="1">
    <location>
        <begin position="49"/>
        <end position="70"/>
    </location>
</feature>
<evidence type="ECO:0000313" key="2">
    <source>
        <dbReference type="Ensembl" id="ENSBOBP00000003668.1"/>
    </source>
</evidence>
<keyword evidence="1" id="KW-1133">Transmembrane helix</keyword>
<name>A0A8C0EEC5_BUBBB</name>